<organism evidence="2 3">
    <name type="scientific">Aureimonas flava</name>
    <dbReference type="NCBI Taxonomy" id="2320271"/>
    <lineage>
        <taxon>Bacteria</taxon>
        <taxon>Pseudomonadati</taxon>
        <taxon>Pseudomonadota</taxon>
        <taxon>Alphaproteobacteria</taxon>
        <taxon>Hyphomicrobiales</taxon>
        <taxon>Aurantimonadaceae</taxon>
        <taxon>Aureimonas</taxon>
    </lineage>
</organism>
<dbReference type="AlphaFoldDB" id="A0A3A1WLN2"/>
<keyword evidence="1" id="KW-0812">Transmembrane</keyword>
<evidence type="ECO:0000313" key="3">
    <source>
        <dbReference type="Proteomes" id="UP000265750"/>
    </source>
</evidence>
<gene>
    <name evidence="2" type="ORF">D3218_13440</name>
</gene>
<dbReference type="RefSeq" id="WP_119540586.1">
    <property type="nucleotide sequence ID" value="NZ_QYRN01000006.1"/>
</dbReference>
<evidence type="ECO:0000256" key="1">
    <source>
        <dbReference type="SAM" id="Phobius"/>
    </source>
</evidence>
<feature type="transmembrane region" description="Helical" evidence="1">
    <location>
        <begin position="125"/>
        <end position="145"/>
    </location>
</feature>
<keyword evidence="1" id="KW-1133">Transmembrane helix</keyword>
<dbReference type="OrthoDB" id="7907428at2"/>
<dbReference type="Proteomes" id="UP000265750">
    <property type="component" value="Unassembled WGS sequence"/>
</dbReference>
<keyword evidence="3" id="KW-1185">Reference proteome</keyword>
<feature type="transmembrane region" description="Helical" evidence="1">
    <location>
        <begin position="89"/>
        <end position="113"/>
    </location>
</feature>
<accession>A0A3A1WLN2</accession>
<reference evidence="3" key="1">
    <citation type="submission" date="2018-09" db="EMBL/GenBank/DDBJ databases">
        <authorList>
            <person name="Tuo L."/>
        </authorList>
    </citation>
    <scope>NUCLEOTIDE SEQUENCE [LARGE SCALE GENOMIC DNA]</scope>
    <source>
        <strain evidence="3">M2BS4Y-1</strain>
    </source>
</reference>
<keyword evidence="1" id="KW-0472">Membrane</keyword>
<evidence type="ECO:0000313" key="2">
    <source>
        <dbReference type="EMBL" id="RIY00277.1"/>
    </source>
</evidence>
<name>A0A3A1WLN2_9HYPH</name>
<comment type="caution">
    <text evidence="2">The sequence shown here is derived from an EMBL/GenBank/DDBJ whole genome shotgun (WGS) entry which is preliminary data.</text>
</comment>
<protein>
    <submittedName>
        <fullName evidence="2">Uncharacterized protein</fullName>
    </submittedName>
</protein>
<proteinExistence type="predicted"/>
<dbReference type="EMBL" id="QYRN01000006">
    <property type="protein sequence ID" value="RIY00277.1"/>
    <property type="molecule type" value="Genomic_DNA"/>
</dbReference>
<feature type="transmembrane region" description="Helical" evidence="1">
    <location>
        <begin position="55"/>
        <end position="77"/>
    </location>
</feature>
<sequence>MTRTAGRLAIAFLLAVLATAIPASFIQTNINLSNLADLGAPISPLVRTLTTLQDIVFFGPVMAAITAAAFLPAFVAAWPMSRALPYARLPIHALAGAVSLWTAFEVMGFVSPMPTFVAAARTPEGLLALSLTGLIGGALFAYVAGQRTRPAMA</sequence>